<evidence type="ECO:0000313" key="2">
    <source>
        <dbReference type="Proteomes" id="UP000266292"/>
    </source>
</evidence>
<protein>
    <submittedName>
        <fullName evidence="1">Uncharacterized protein</fullName>
    </submittedName>
</protein>
<dbReference type="KEGG" id="pact:CA264_07940"/>
<reference evidence="2" key="1">
    <citation type="submission" date="2017-05" db="EMBL/GenBank/DDBJ databases">
        <authorList>
            <person name="Ray J."/>
            <person name="Price M."/>
            <person name="Deutschbauer A."/>
        </authorList>
    </citation>
    <scope>NUCLEOTIDE SEQUENCE [LARGE SCALE GENOMIC DNA]</scope>
    <source>
        <strain evidence="2">DSM 19842</strain>
    </source>
</reference>
<evidence type="ECO:0000313" key="1">
    <source>
        <dbReference type="EMBL" id="ARS35375.1"/>
    </source>
</evidence>
<accession>A0A1X9YR68</accession>
<gene>
    <name evidence="1" type="ORF">CA264_07940</name>
</gene>
<dbReference type="AlphaFoldDB" id="A0A1X9YR68"/>
<name>A0A1X9YR68_9BACT</name>
<organism evidence="1 2">
    <name type="scientific">Pontibacter actiniarum</name>
    <dbReference type="NCBI Taxonomy" id="323450"/>
    <lineage>
        <taxon>Bacteria</taxon>
        <taxon>Pseudomonadati</taxon>
        <taxon>Bacteroidota</taxon>
        <taxon>Cytophagia</taxon>
        <taxon>Cytophagales</taxon>
        <taxon>Hymenobacteraceae</taxon>
        <taxon>Pontibacter</taxon>
    </lineage>
</organism>
<proteinExistence type="predicted"/>
<keyword evidence="2" id="KW-1185">Reference proteome</keyword>
<dbReference type="EMBL" id="CP021235">
    <property type="protein sequence ID" value="ARS35375.1"/>
    <property type="molecule type" value="Genomic_DNA"/>
</dbReference>
<dbReference type="Proteomes" id="UP000266292">
    <property type="component" value="Chromosome"/>
</dbReference>
<sequence length="84" mass="8870">MQITPRRQRKPYDFKLLSWPLCEGQASVLAANSQKVTEGVICAFLRFQSEVGQAGAGGAVKKKAGSATAGAVKRGLPSMCYGVP</sequence>